<feature type="transmembrane region" description="Helical" evidence="6">
    <location>
        <begin position="20"/>
        <end position="42"/>
    </location>
</feature>
<dbReference type="PANTHER" id="PTHR19282:SF544">
    <property type="entry name" value="TETRASPANIN"/>
    <property type="match status" value="1"/>
</dbReference>
<dbReference type="InterPro" id="IPR018499">
    <property type="entry name" value="Tetraspanin/Peripherin"/>
</dbReference>
<sequence>MSHRGEYRLQIKMKLKHSLVAFHLLLLFSGVVLLGFTLWLQFDPAHEFLLRLVHFSDSTPYFEFAVYLMLGTSLFIFIAVGIGFLAIWKLERCLLSGFSVLLLLLIHFKLLILILLIAYHFKFPDDTDMTEYLNKMAQNGYHRNKWATPLMDSIQFYHKCCGGNGAQDYSESFWYKTNTQMGIPTYDSSEPRNPNLNKILPYSCCRQTQDARAWHLQSIDPMCNLYKYGSRAFNDSVNWTGCGKPTFDHLNWLLLILSIILIIMTVLDALGLLLVVKCLCLILSFYTSISDSIRSLQ</sequence>
<evidence type="ECO:0000256" key="1">
    <source>
        <dbReference type="ARBA" id="ARBA00004141"/>
    </source>
</evidence>
<keyword evidence="4 6" id="KW-1133">Transmembrane helix</keyword>
<reference evidence="7 8" key="1">
    <citation type="submission" date="2024-10" db="EMBL/GenBank/DDBJ databases">
        <authorList>
            <person name="Kim D."/>
        </authorList>
    </citation>
    <scope>NUCLEOTIDE SEQUENCE [LARGE SCALE GENOMIC DNA]</scope>
    <source>
        <strain evidence="7">BH-2024</strain>
    </source>
</reference>
<feature type="transmembrane region" description="Helical" evidence="6">
    <location>
        <begin position="100"/>
        <end position="121"/>
    </location>
</feature>
<dbReference type="GO" id="GO:0016020">
    <property type="term" value="C:membrane"/>
    <property type="evidence" value="ECO:0007669"/>
    <property type="project" value="UniProtKB-SubCell"/>
</dbReference>
<dbReference type="AlphaFoldDB" id="A0ABD2I3P6"/>
<dbReference type="PANTHER" id="PTHR19282">
    <property type="entry name" value="TETRASPANIN"/>
    <property type="match status" value="1"/>
</dbReference>
<evidence type="ECO:0000256" key="6">
    <source>
        <dbReference type="RuleBase" id="RU361218"/>
    </source>
</evidence>
<evidence type="ECO:0000313" key="8">
    <source>
        <dbReference type="Proteomes" id="UP001620626"/>
    </source>
</evidence>
<feature type="transmembrane region" description="Helical" evidence="6">
    <location>
        <begin position="64"/>
        <end position="88"/>
    </location>
</feature>
<evidence type="ECO:0000256" key="3">
    <source>
        <dbReference type="ARBA" id="ARBA00022692"/>
    </source>
</evidence>
<dbReference type="InterPro" id="IPR000301">
    <property type="entry name" value="Tetraspanin_animals"/>
</dbReference>
<accession>A0ABD2I3P6</accession>
<comment type="caution">
    <text evidence="7">The sequence shown here is derived from an EMBL/GenBank/DDBJ whole genome shotgun (WGS) entry which is preliminary data.</text>
</comment>
<dbReference type="Pfam" id="PF00335">
    <property type="entry name" value="Tetraspanin"/>
    <property type="match status" value="1"/>
</dbReference>
<feature type="transmembrane region" description="Helical" evidence="6">
    <location>
        <begin position="253"/>
        <end position="286"/>
    </location>
</feature>
<evidence type="ECO:0000256" key="5">
    <source>
        <dbReference type="ARBA" id="ARBA00023136"/>
    </source>
</evidence>
<dbReference type="EMBL" id="JBICBT010001312">
    <property type="protein sequence ID" value="KAL3073771.1"/>
    <property type="molecule type" value="Genomic_DNA"/>
</dbReference>
<comment type="similarity">
    <text evidence="2 6">Belongs to the tetraspanin (TM4SF) family.</text>
</comment>
<organism evidence="7 8">
    <name type="scientific">Heterodera trifolii</name>
    <dbReference type="NCBI Taxonomy" id="157864"/>
    <lineage>
        <taxon>Eukaryota</taxon>
        <taxon>Metazoa</taxon>
        <taxon>Ecdysozoa</taxon>
        <taxon>Nematoda</taxon>
        <taxon>Chromadorea</taxon>
        <taxon>Rhabditida</taxon>
        <taxon>Tylenchina</taxon>
        <taxon>Tylenchomorpha</taxon>
        <taxon>Tylenchoidea</taxon>
        <taxon>Heteroderidae</taxon>
        <taxon>Heteroderinae</taxon>
        <taxon>Heterodera</taxon>
    </lineage>
</organism>
<name>A0ABD2I3P6_9BILA</name>
<evidence type="ECO:0000313" key="7">
    <source>
        <dbReference type="EMBL" id="KAL3073771.1"/>
    </source>
</evidence>
<protein>
    <recommendedName>
        <fullName evidence="6">Tetraspanin</fullName>
    </recommendedName>
</protein>
<dbReference type="PRINTS" id="PR00259">
    <property type="entry name" value="TMFOUR"/>
</dbReference>
<keyword evidence="3 6" id="KW-0812">Transmembrane</keyword>
<keyword evidence="8" id="KW-1185">Reference proteome</keyword>
<keyword evidence="5 6" id="KW-0472">Membrane</keyword>
<dbReference type="Proteomes" id="UP001620626">
    <property type="component" value="Unassembled WGS sequence"/>
</dbReference>
<evidence type="ECO:0000256" key="2">
    <source>
        <dbReference type="ARBA" id="ARBA00006840"/>
    </source>
</evidence>
<dbReference type="SUPFAM" id="SSF48652">
    <property type="entry name" value="Tetraspanin"/>
    <property type="match status" value="1"/>
</dbReference>
<comment type="subcellular location">
    <subcellularLocation>
        <location evidence="1 6">Membrane</location>
        <topology evidence="1 6">Multi-pass membrane protein</topology>
    </subcellularLocation>
</comment>
<gene>
    <name evidence="7" type="ORF">niasHT_039603</name>
</gene>
<proteinExistence type="inferred from homology"/>
<dbReference type="Gene3D" id="1.10.1450.10">
    <property type="entry name" value="Tetraspanin"/>
    <property type="match status" value="1"/>
</dbReference>
<dbReference type="PIRSF" id="PIRSF002419">
    <property type="entry name" value="Tetraspanin"/>
    <property type="match status" value="1"/>
</dbReference>
<evidence type="ECO:0000256" key="4">
    <source>
        <dbReference type="ARBA" id="ARBA00022989"/>
    </source>
</evidence>
<dbReference type="InterPro" id="IPR008952">
    <property type="entry name" value="Tetraspanin_EC2_sf"/>
</dbReference>